<dbReference type="InterPro" id="IPR015443">
    <property type="entry name" value="Aldose_1-epimerase"/>
</dbReference>
<comment type="cofactor">
    <cofactor evidence="1">
        <name>Ca(2+)</name>
        <dbReference type="ChEBI" id="CHEBI:29108"/>
    </cofactor>
</comment>
<dbReference type="Proteomes" id="UP000285864">
    <property type="component" value="Unassembled WGS sequence"/>
</dbReference>
<dbReference type="EMBL" id="QRUU01000026">
    <property type="protein sequence ID" value="RGR96621.1"/>
    <property type="molecule type" value="Genomic_DNA"/>
</dbReference>
<gene>
    <name evidence="12" type="ORF">DWY20_07460</name>
</gene>
<dbReference type="PANTHER" id="PTHR10091">
    <property type="entry name" value="ALDOSE-1-EPIMERASE"/>
    <property type="match status" value="1"/>
</dbReference>
<evidence type="ECO:0000256" key="9">
    <source>
        <dbReference type="PIRSR" id="PIRSR005096-1"/>
    </source>
</evidence>
<evidence type="ECO:0000256" key="3">
    <source>
        <dbReference type="ARBA" id="ARBA00006206"/>
    </source>
</evidence>
<dbReference type="UniPathway" id="UPA00242"/>
<comment type="similarity">
    <text evidence="3 8">Belongs to the aldose epimerase family.</text>
</comment>
<dbReference type="PANTHER" id="PTHR10091:SF0">
    <property type="entry name" value="GALACTOSE MUTAROTASE"/>
    <property type="match status" value="1"/>
</dbReference>
<dbReference type="GO" id="GO:0006006">
    <property type="term" value="P:glucose metabolic process"/>
    <property type="evidence" value="ECO:0007669"/>
    <property type="project" value="TreeGrafter"/>
</dbReference>
<dbReference type="CDD" id="cd09019">
    <property type="entry name" value="galactose_mutarotase_like"/>
    <property type="match status" value="1"/>
</dbReference>
<dbReference type="GO" id="GO:0004034">
    <property type="term" value="F:aldose 1-epimerase activity"/>
    <property type="evidence" value="ECO:0007669"/>
    <property type="project" value="UniProtKB-EC"/>
</dbReference>
<organism evidence="12 13">
    <name type="scientific">Phocaeicola coprocola</name>
    <dbReference type="NCBI Taxonomy" id="310298"/>
    <lineage>
        <taxon>Bacteria</taxon>
        <taxon>Pseudomonadati</taxon>
        <taxon>Bacteroidota</taxon>
        <taxon>Bacteroidia</taxon>
        <taxon>Bacteroidales</taxon>
        <taxon>Bacteroidaceae</taxon>
        <taxon>Phocaeicola</taxon>
    </lineage>
</organism>
<feature type="active site" description="Proton donor" evidence="9">
    <location>
        <position position="206"/>
    </location>
</feature>
<dbReference type="PIRSF" id="PIRSF005096">
    <property type="entry name" value="GALM"/>
    <property type="match status" value="1"/>
</dbReference>
<dbReference type="AlphaFoldDB" id="A0A412GPA6"/>
<comment type="caution">
    <text evidence="12">The sequence shown here is derived from an EMBL/GenBank/DDBJ whole genome shotgun (WGS) entry which is preliminary data.</text>
</comment>
<feature type="signal peptide" evidence="11">
    <location>
        <begin position="1"/>
        <end position="21"/>
    </location>
</feature>
<dbReference type="RefSeq" id="WP_118484228.1">
    <property type="nucleotide sequence ID" value="NZ_CAUELD010000004.1"/>
</dbReference>
<dbReference type="PROSITE" id="PS51257">
    <property type="entry name" value="PROKAR_LIPOPROTEIN"/>
    <property type="match status" value="1"/>
</dbReference>
<comment type="catalytic activity">
    <reaction evidence="8">
        <text>alpha-D-glucose = beta-D-glucose</text>
        <dbReference type="Rhea" id="RHEA:10264"/>
        <dbReference type="ChEBI" id="CHEBI:15903"/>
        <dbReference type="ChEBI" id="CHEBI:17925"/>
        <dbReference type="EC" id="5.1.3.3"/>
    </reaction>
</comment>
<protein>
    <recommendedName>
        <fullName evidence="8">Aldose 1-epimerase</fullName>
        <ecNumber evidence="8">5.1.3.3</ecNumber>
    </recommendedName>
</protein>
<keyword evidence="13" id="KW-1185">Reference proteome</keyword>
<evidence type="ECO:0000313" key="13">
    <source>
        <dbReference type="Proteomes" id="UP000285864"/>
    </source>
</evidence>
<keyword evidence="6 8" id="KW-0413">Isomerase</keyword>
<comment type="subunit">
    <text evidence="4">Monomer.</text>
</comment>
<dbReference type="InterPro" id="IPR047215">
    <property type="entry name" value="Galactose_mutarotase-like"/>
</dbReference>
<comment type="pathway">
    <text evidence="2 8">Carbohydrate metabolism; hexose metabolism.</text>
</comment>
<sequence>MKQSVYILACMAFACMFNSCGGNKFISSSGLHSAHFQQKVDGEKTCLYRIYNKNGVEACITNYGARVVSLMVPDRNGKMEDVVCGFSDINSYTSQSQNYGATVGRYIGRILHARYTMNGKEYHLQANHADGHTAHGGNPNFGARMWKARQTSPSSVTLTYLSPDGENGFPGNLHIELTYTVTEDDALDISYKATTDKPTVLNLCNHSFFNISGNLNSSVENQTMWVDADYFTPYDSKKCVTGEFWPVESTPLNFKQPHAIGEHINDNYGQLHVVNGYDHAWALNHPGDDTRPAAWIYDEKSGRKMEIYTTEPAVHIYTGNGLKGKVEGKNGIYYPFRGAVCFETCHFQDSPNNPQFPSTALAPGEIFQSHTMYKFVIEK</sequence>
<evidence type="ECO:0000256" key="2">
    <source>
        <dbReference type="ARBA" id="ARBA00005028"/>
    </source>
</evidence>
<keyword evidence="11" id="KW-0732">Signal</keyword>
<name>A0A412GPA6_9BACT</name>
<dbReference type="Pfam" id="PF01263">
    <property type="entry name" value="Aldose_epim"/>
    <property type="match status" value="1"/>
</dbReference>
<evidence type="ECO:0000256" key="4">
    <source>
        <dbReference type="ARBA" id="ARBA00011245"/>
    </source>
</evidence>
<dbReference type="InterPro" id="IPR008183">
    <property type="entry name" value="Aldose_1/G6P_1-epimerase"/>
</dbReference>
<feature type="binding site" evidence="10">
    <location>
        <position position="278"/>
    </location>
    <ligand>
        <name>beta-D-galactose</name>
        <dbReference type="ChEBI" id="CHEBI:27667"/>
    </ligand>
</feature>
<dbReference type="GO" id="GO:0030246">
    <property type="term" value="F:carbohydrate binding"/>
    <property type="evidence" value="ECO:0007669"/>
    <property type="project" value="InterPro"/>
</dbReference>
<dbReference type="InterPro" id="IPR014718">
    <property type="entry name" value="GH-type_carb-bd"/>
</dbReference>
<evidence type="ECO:0000256" key="1">
    <source>
        <dbReference type="ARBA" id="ARBA00001913"/>
    </source>
</evidence>
<dbReference type="NCBIfam" id="NF008277">
    <property type="entry name" value="PRK11055.1"/>
    <property type="match status" value="1"/>
</dbReference>
<evidence type="ECO:0000256" key="6">
    <source>
        <dbReference type="ARBA" id="ARBA00023235"/>
    </source>
</evidence>
<reference evidence="12 13" key="1">
    <citation type="submission" date="2018-08" db="EMBL/GenBank/DDBJ databases">
        <title>A genome reference for cultivated species of the human gut microbiota.</title>
        <authorList>
            <person name="Zou Y."/>
            <person name="Xue W."/>
            <person name="Luo G."/>
        </authorList>
    </citation>
    <scope>NUCLEOTIDE SEQUENCE [LARGE SCALE GENOMIC DNA]</scope>
    <source>
        <strain evidence="12 13">AF24-2</strain>
    </source>
</reference>
<proteinExistence type="inferred from homology"/>
<feature type="active site" description="Proton acceptor" evidence="9">
    <location>
        <position position="343"/>
    </location>
</feature>
<dbReference type="EC" id="5.1.3.3" evidence="8"/>
<accession>A0A412GPA6</accession>
<dbReference type="InterPro" id="IPR011013">
    <property type="entry name" value="Gal_mutarotase_sf_dom"/>
</dbReference>
<dbReference type="GO" id="GO:0005737">
    <property type="term" value="C:cytoplasm"/>
    <property type="evidence" value="ECO:0007669"/>
    <property type="project" value="TreeGrafter"/>
</dbReference>
<evidence type="ECO:0000256" key="10">
    <source>
        <dbReference type="PIRSR" id="PIRSR005096-2"/>
    </source>
</evidence>
<dbReference type="GO" id="GO:0033499">
    <property type="term" value="P:galactose catabolic process via UDP-galactose, Leloir pathway"/>
    <property type="evidence" value="ECO:0007669"/>
    <property type="project" value="TreeGrafter"/>
</dbReference>
<evidence type="ECO:0000256" key="11">
    <source>
        <dbReference type="SAM" id="SignalP"/>
    </source>
</evidence>
<feature type="chain" id="PRO_5018995722" description="Aldose 1-epimerase" evidence="11">
    <location>
        <begin position="22"/>
        <end position="379"/>
    </location>
</feature>
<evidence type="ECO:0000256" key="8">
    <source>
        <dbReference type="PIRNR" id="PIRNR005096"/>
    </source>
</evidence>
<evidence type="ECO:0000256" key="5">
    <source>
        <dbReference type="ARBA" id="ARBA00022837"/>
    </source>
</evidence>
<keyword evidence="5" id="KW-0106">Calcium</keyword>
<evidence type="ECO:0000313" key="12">
    <source>
        <dbReference type="EMBL" id="RGR96621.1"/>
    </source>
</evidence>
<keyword evidence="7 8" id="KW-0119">Carbohydrate metabolism</keyword>
<dbReference type="Gene3D" id="2.70.98.10">
    <property type="match status" value="1"/>
</dbReference>
<evidence type="ECO:0000256" key="7">
    <source>
        <dbReference type="ARBA" id="ARBA00023277"/>
    </source>
</evidence>
<dbReference type="SUPFAM" id="SSF74650">
    <property type="entry name" value="Galactose mutarotase-like"/>
    <property type="match status" value="1"/>
</dbReference>